<evidence type="ECO:0000256" key="3">
    <source>
        <dbReference type="SAM" id="Phobius"/>
    </source>
</evidence>
<dbReference type="EMBL" id="FOGK01000029">
    <property type="protein sequence ID" value="SER93186.1"/>
    <property type="molecule type" value="Genomic_DNA"/>
</dbReference>
<keyword evidence="3" id="KW-0812">Transmembrane</keyword>
<dbReference type="InterPro" id="IPR016977">
    <property type="entry name" value="ComGF"/>
</dbReference>
<dbReference type="NCBIfam" id="TIGR02532">
    <property type="entry name" value="IV_pilin_GFxxxE"/>
    <property type="match status" value="1"/>
</dbReference>
<gene>
    <name evidence="4" type="ORF">SAMN04487973_12910</name>
</gene>
<dbReference type="Pfam" id="PF15980">
    <property type="entry name" value="ComGF"/>
    <property type="match status" value="1"/>
</dbReference>
<keyword evidence="5" id="KW-1185">Reference proteome</keyword>
<dbReference type="InterPro" id="IPR012902">
    <property type="entry name" value="N_methyl_site"/>
</dbReference>
<evidence type="ECO:0000313" key="4">
    <source>
        <dbReference type="EMBL" id="SER93186.1"/>
    </source>
</evidence>
<evidence type="ECO:0000313" key="5">
    <source>
        <dbReference type="Proteomes" id="UP000182818"/>
    </source>
</evidence>
<comment type="subcellular location">
    <subcellularLocation>
        <location evidence="1">Cell surface</location>
    </subcellularLocation>
</comment>
<protein>
    <submittedName>
        <fullName evidence="4">Prepilin-type N-terminal cleavage/methylation domain-containing protein</fullName>
    </submittedName>
</protein>
<dbReference type="Pfam" id="PF07963">
    <property type="entry name" value="N_methyl"/>
    <property type="match status" value="1"/>
</dbReference>
<evidence type="ECO:0000256" key="2">
    <source>
        <dbReference type="ARBA" id="ARBA00023287"/>
    </source>
</evidence>
<dbReference type="Proteomes" id="UP000182818">
    <property type="component" value="Unassembled WGS sequence"/>
</dbReference>
<keyword evidence="3" id="KW-1133">Transmembrane helix</keyword>
<name>A0A1H9T7S5_9LACO</name>
<sequence length="136" mass="15988">MKNKSGFTLMETLISLLVLGIIFQIISFSTRLMTIPVKQRVNSEDWQILINELESSKHQFRLKSNSHSYVYLNSLAENKIYKLEKYKDQLRFSPGYMPLISQVNAVDFDYQEPFLKLQIKFNDGEVKKDDVYIPKD</sequence>
<comment type="caution">
    <text evidence="4">The sequence shown here is derived from an EMBL/GenBank/DDBJ whole genome shotgun (WGS) entry which is preliminary data.</text>
</comment>
<dbReference type="GeneID" id="76044467"/>
<dbReference type="RefSeq" id="WP_057807902.1">
    <property type="nucleotide sequence ID" value="NZ_BJYP01000048.1"/>
</dbReference>
<proteinExistence type="predicted"/>
<organism evidence="4 5">
    <name type="scientific">Pediococcus ethanolidurans</name>
    <dbReference type="NCBI Taxonomy" id="319653"/>
    <lineage>
        <taxon>Bacteria</taxon>
        <taxon>Bacillati</taxon>
        <taxon>Bacillota</taxon>
        <taxon>Bacilli</taxon>
        <taxon>Lactobacillales</taxon>
        <taxon>Lactobacillaceae</taxon>
        <taxon>Pediococcus</taxon>
    </lineage>
</organism>
<reference evidence="4 5" key="1">
    <citation type="submission" date="2016-10" db="EMBL/GenBank/DDBJ databases">
        <authorList>
            <person name="Varghese N."/>
            <person name="Submissions S."/>
        </authorList>
    </citation>
    <scope>NUCLEOTIDE SEQUENCE [LARGE SCALE GENOMIC DNA]</scope>
    <source>
        <strain evidence="4 5">CGMCC 1.3889</strain>
    </source>
</reference>
<keyword evidence="2" id="KW-0178">Competence</keyword>
<feature type="transmembrane region" description="Helical" evidence="3">
    <location>
        <begin position="12"/>
        <end position="30"/>
    </location>
</feature>
<evidence type="ECO:0000256" key="1">
    <source>
        <dbReference type="ARBA" id="ARBA00004241"/>
    </source>
</evidence>
<accession>A0A1H9T7S5</accession>
<keyword evidence="3" id="KW-0472">Membrane</keyword>